<reference evidence="2" key="1">
    <citation type="submission" date="2018-07" db="EMBL/GenBank/DDBJ databases">
        <authorList>
            <consortium name="Genoscope - CEA"/>
            <person name="William W."/>
        </authorList>
    </citation>
    <scope>NUCLEOTIDE SEQUENCE</scope>
    <source>
        <strain evidence="2">IK1</strain>
    </source>
</reference>
<dbReference type="AlphaFoldDB" id="A0A653AG17"/>
<accession>A0A653AG17</accession>
<protein>
    <submittedName>
        <fullName evidence="2">Uncharacterized protein</fullName>
    </submittedName>
</protein>
<gene>
    <name evidence="2" type="ORF">TRIP_B50081</name>
</gene>
<name>A0A653AG17_UNCDX</name>
<organism evidence="2">
    <name type="scientific">Uncultured Desulfatiglans sp</name>
    <dbReference type="NCBI Taxonomy" id="1748965"/>
    <lineage>
        <taxon>Bacteria</taxon>
        <taxon>Pseudomonadati</taxon>
        <taxon>Thermodesulfobacteriota</taxon>
        <taxon>Desulfobacteria</taxon>
        <taxon>Desulfatiglandales</taxon>
        <taxon>Desulfatiglandaceae</taxon>
        <taxon>Desulfatiglans</taxon>
        <taxon>environmental samples</taxon>
    </lineage>
</organism>
<evidence type="ECO:0000313" key="2">
    <source>
        <dbReference type="EMBL" id="VBB46999.1"/>
    </source>
</evidence>
<proteinExistence type="predicted"/>
<evidence type="ECO:0000256" key="1">
    <source>
        <dbReference type="SAM" id="MobiDB-lite"/>
    </source>
</evidence>
<sequence>MGSEGGAESGALRGPEESSEVPGYIVKNGQGAAPQVF</sequence>
<feature type="region of interest" description="Disordered" evidence="1">
    <location>
        <begin position="1"/>
        <end position="37"/>
    </location>
</feature>
<dbReference type="EMBL" id="UPXX01000032">
    <property type="protein sequence ID" value="VBB46999.1"/>
    <property type="molecule type" value="Genomic_DNA"/>
</dbReference>